<dbReference type="OrthoDB" id="366379at2759"/>
<reference evidence="1" key="1">
    <citation type="submission" date="2022-07" db="EMBL/GenBank/DDBJ databases">
        <title>Evaluation of T. orientalis genome assembly methods using nanopore sequencing and analysis of variation between genomes.</title>
        <authorList>
            <person name="Yam J."/>
            <person name="Micallef M.L."/>
            <person name="Liu M."/>
            <person name="Djordjevic S.P."/>
            <person name="Bogema D.R."/>
            <person name="Jenkins C."/>
        </authorList>
    </citation>
    <scope>NUCLEOTIDE SEQUENCE</scope>
    <source>
        <strain evidence="1">Fish Creek</strain>
    </source>
</reference>
<sequence length="685" mass="76314">MKLNLSLSWNHGVQSGADNTNECDENGHTLESFHDNSEDSIEINTEGCESSNFGSLESRTGSNDNGLIPIELETYRIIITKVYKIFSPEKYDKSDSSSKNLDDIVNKDNYRDLSVASSISEKSIDSFQSNLDSDISLNRNSVSDRSIRSGTMKFYKRTKTFVKSDVDKLPLIKVEPLFKNNTKSTKTTEVPSTKVDRTSDYIVYNQDSAPCRSLEFSSDNAHGCANESVNDVSLNNAITECSDIYFNEVKSADDKVGCEMAELSSYEEVNHGSDVCDKDVVEADEYTANNDKVTDNPDNFDNLSEKDLDESFDVPDYSPTHYSVNVPIPDYDNDDDLCGDEITNLIRGTARLHGFKINNRGVNVPLFLNVGGRDTVNSGQAFVSNSKIGLFKISIVEPIEPKVDLASKIVSLVGLNNYREKSCKCTNLTAALALKKAIPVTGEVVNSVFSMLEGYKPMPWLNPLKSYVYDQLDYVTRSVNSIETPEVVVCDFHKNLFSHRVDRTRFGKDVFCQLKYISTIGMNVPIKVDKNGFTSGSNVSSFFNGLHEQLLCVGDMGGLGKLNLHDNHKFTFIVRRVKGSKYGKNFTILNTTSGQHLCLDMLTHELRFEEECKFSKYLVPAIFKIIPLPDIIEAVSNDVFDCFKHVDSQCSDVCLSSGDESGLVGDKMGRYPTHMSTTDQYVNVA</sequence>
<accession>A0A976M6Y5</accession>
<dbReference type="AlphaFoldDB" id="A0A976M6Y5"/>
<dbReference type="Proteomes" id="UP000244803">
    <property type="component" value="Chromosome 4"/>
</dbReference>
<evidence type="ECO:0000313" key="2">
    <source>
        <dbReference type="Proteomes" id="UP000244803"/>
    </source>
</evidence>
<dbReference type="EMBL" id="CP056067">
    <property type="protein sequence ID" value="UKJ89674.1"/>
    <property type="molecule type" value="Genomic_DNA"/>
</dbReference>
<gene>
    <name evidence="1" type="ORF">MACJ_002927</name>
</gene>
<proteinExistence type="predicted"/>
<evidence type="ECO:0000313" key="1">
    <source>
        <dbReference type="EMBL" id="UKJ89674.1"/>
    </source>
</evidence>
<protein>
    <submittedName>
        <fullName evidence="1">Uncharacterized protein</fullName>
    </submittedName>
</protein>
<organism evidence="1 2">
    <name type="scientific">Theileria orientalis</name>
    <dbReference type="NCBI Taxonomy" id="68886"/>
    <lineage>
        <taxon>Eukaryota</taxon>
        <taxon>Sar</taxon>
        <taxon>Alveolata</taxon>
        <taxon>Apicomplexa</taxon>
        <taxon>Aconoidasida</taxon>
        <taxon>Piroplasmida</taxon>
        <taxon>Theileriidae</taxon>
        <taxon>Theileria</taxon>
    </lineage>
</organism>
<name>A0A976M6Y5_THEOR</name>